<evidence type="ECO:0000259" key="7">
    <source>
        <dbReference type="PROSITE" id="PS50095"/>
    </source>
</evidence>
<dbReference type="Gene3D" id="1.25.40.20">
    <property type="entry name" value="Ankyrin repeat-containing domain"/>
    <property type="match status" value="2"/>
</dbReference>
<dbReference type="GO" id="GO:0045944">
    <property type="term" value="P:positive regulation of transcription by RNA polymerase II"/>
    <property type="evidence" value="ECO:0007669"/>
    <property type="project" value="TreeGrafter"/>
</dbReference>
<dbReference type="EMBL" id="REGN01013908">
    <property type="protein sequence ID" value="RMZ93307.1"/>
    <property type="molecule type" value="Genomic_DNA"/>
</dbReference>
<dbReference type="Pfam" id="PF12796">
    <property type="entry name" value="Ank_2"/>
    <property type="match status" value="2"/>
</dbReference>
<evidence type="ECO:0000313" key="8">
    <source>
        <dbReference type="EMBL" id="RMZ93307.1"/>
    </source>
</evidence>
<dbReference type="GO" id="GO:0000976">
    <property type="term" value="F:transcription cis-regulatory region binding"/>
    <property type="evidence" value="ECO:0007669"/>
    <property type="project" value="TreeGrafter"/>
</dbReference>
<feature type="repeat" description="ANK" evidence="3">
    <location>
        <begin position="72"/>
        <end position="104"/>
    </location>
</feature>
<evidence type="ECO:0000313" key="9">
    <source>
        <dbReference type="Proteomes" id="UP000276133"/>
    </source>
</evidence>
<name>A0A3M7P3F4_BRAPC</name>
<dbReference type="Pfam" id="PF01477">
    <property type="entry name" value="PLAT"/>
    <property type="match status" value="1"/>
</dbReference>
<proteinExistence type="predicted"/>
<dbReference type="Proteomes" id="UP000276133">
    <property type="component" value="Unassembled WGS sequence"/>
</dbReference>
<keyword evidence="9" id="KW-1185">Reference proteome</keyword>
<comment type="caution">
    <text evidence="8">The sequence shown here is derived from an EMBL/GenBank/DDBJ whole genome shotgun (WGS) entry which is preliminary data.</text>
</comment>
<accession>A0A3M7P3F4</accession>
<reference evidence="8 9" key="1">
    <citation type="journal article" date="2018" name="Sci. Rep.">
        <title>Genomic signatures of local adaptation to the degree of environmental predictability in rotifers.</title>
        <authorList>
            <person name="Franch-Gras L."/>
            <person name="Hahn C."/>
            <person name="Garcia-Roger E.M."/>
            <person name="Carmona M.J."/>
            <person name="Serra M."/>
            <person name="Gomez A."/>
        </authorList>
    </citation>
    <scope>NUCLEOTIDE SEQUENCE [LARGE SCALE GENOMIC DNA]</scope>
    <source>
        <strain evidence="8">HYR1</strain>
    </source>
</reference>
<keyword evidence="1" id="KW-0677">Repeat</keyword>
<sequence length="1620" mass="184644">MPSFFSKIKDKFSSPSPSRKASKNQNDLSYLAQIYQIKEKDLSKLHLAAWKGERDRVIELCRPDKINAADKEGRAPIHLAVAAEHIEIVQHLISEGAKINIFDSEGRNPLILASITGNASMLELLLKNISLKGLVNKPDKQGITPLIYAVRDNKIDILDELLKFKDLDIDFQDKDKNSAIHYAVIQRNSQLIDVLVENGIDIDKQNADGRTALMLAALNGSEQIVDQLLDFGPSKNLTDNQGDSAEKLALANGHPNCASLIADNRPVKHSATQMYKQKRNNTDDMANSLAEANKKFENLFAVNNAEDMDTNRNEVSSKYRVAKDQDAESNTSKILSYEKVDTWENSDEDEDSDDHYENEDGLTHLRNIIRESDNKFDAIFGKADLTNSKELDSNIEINFNEEKRLNLGFTLKVLNASLRFYGVTVSTLDFESSDPSSNLDKPFENNNWLFQAKNEQSMASNNDFQVLTSFFPKSKSKPKLSNENSTESKSFNWTIYVYTSRLKGAGTDAGVYMQIFGTKGNTAQFFLDDNNNSKKLFEAGNCDRFDRNLADIGKPQKIKIGHDNKGLLAGWHLEKVVLHDNITDNKFVFHCNRWLAKDELDHQTEVELSADLNRKSISISSWNSDEEDSLSANLKPSPIKQAILLKQIDEEKLNESLQPKQEIQKPPEISDLDSSTDDEKFMPKHLNSTKKSDQISFNLTNVTQVQNVDNNTSALSFLVKNNLPKQSSVASSGSHSDTIGQLVTNFSPKKKANTEQDKNDDFNSSIKFLLDNNLVPEPVRKADSFDDLVEQFEQGLKPKEEPKSLTELIREEKNIAEPMGLKQLIEEEKNQNDFLDSDLSSSKSEPKADQSPAKKNTPGLKELLRAERKSQNSDIFDDFSSPRFKPDPKSETLDELEKQFNNVMEEKIESPIKALVEASMPPPGFRNETGSAETLKKPELDRKNLKVNFEDSDEVDEEIEHLASPRKPGVIDQGIGAFIGSYRDSPSPRKPSFYDIVPEMLNDKEDALERLKKKNEDLEKAKFELETQLNEAEDQKKKFETGFNNLNRLLAEKEKLISQMNAEKLKNSLGNSMDLSREMEKLKEEKQLLEKQLLEKKSLSHGEDFDAVNQNESLSIKVKALQNQIEELNKDRKVLADYKEDLCQRLDEQESEIKNHQEALQLATLHFNVEKKTLNEEIAKCKKELNDLNELKRNLELLVENLKKEIAEKSFSYEKLQMEKSHHEEQAKKLGEECAKVKSLYDTDLSKLKDEKYRLMEKLAIAEAKLINTEKDAQYTSSQIDERHKQVEDLREQLVNSKADFTIQLNLLQREKEEKDALVKKINELESVVERNLKEISELKLRNLTQQQELNEKNENINIKIESENKKLQNDVKALSEKLFKTETELEKLKMTQRIEQSYDEYDFPDANDSASKNSKKNNFNEKIHNELQKIRQDFSTMMHKYSNLETSNNELNESLNSLKNLTGANRNEIVLRRDPVDVSAMITEVPLKTLTTLNSYLLQNLIQSKEELSDNGFSSKSATNFGQMNKNEQSQFFTNYSTKSFNCPKCCKVADNIQTFGSNSYADMLKYELSKRIELQVAKELSQSAGFNSIKSKTMSEPADSLYSTMKTNTRYSTNFYSN</sequence>
<feature type="repeat" description="ANK" evidence="3">
    <location>
        <begin position="208"/>
        <end position="240"/>
    </location>
</feature>
<feature type="non-terminal residue" evidence="8">
    <location>
        <position position="1620"/>
    </location>
</feature>
<dbReference type="GO" id="GO:0005634">
    <property type="term" value="C:nucleus"/>
    <property type="evidence" value="ECO:0007669"/>
    <property type="project" value="TreeGrafter"/>
</dbReference>
<evidence type="ECO:0000256" key="2">
    <source>
        <dbReference type="ARBA" id="ARBA00023043"/>
    </source>
</evidence>
<dbReference type="OrthoDB" id="6066131at2759"/>
<feature type="region of interest" description="Disordered" evidence="6">
    <location>
        <begin position="834"/>
        <end position="891"/>
    </location>
</feature>
<feature type="compositionally biased region" description="Basic and acidic residues" evidence="6">
    <location>
        <begin position="862"/>
        <end position="871"/>
    </location>
</feature>
<evidence type="ECO:0000256" key="5">
    <source>
        <dbReference type="SAM" id="Coils"/>
    </source>
</evidence>
<feature type="coiled-coil region" evidence="5">
    <location>
        <begin position="1001"/>
        <end position="1392"/>
    </location>
</feature>
<dbReference type="SUPFAM" id="SSF48403">
    <property type="entry name" value="Ankyrin repeat"/>
    <property type="match status" value="1"/>
</dbReference>
<evidence type="ECO:0000256" key="1">
    <source>
        <dbReference type="ARBA" id="ARBA00022737"/>
    </source>
</evidence>
<dbReference type="InterPro" id="IPR036392">
    <property type="entry name" value="PLAT/LH2_dom_sf"/>
</dbReference>
<dbReference type="InterPro" id="IPR050663">
    <property type="entry name" value="Ankyrin-SOCS_Box"/>
</dbReference>
<dbReference type="PANTHER" id="PTHR24193:SF121">
    <property type="entry name" value="ADA2A-CONTAINING COMPLEX COMPONENT 3, ISOFORM D"/>
    <property type="match status" value="1"/>
</dbReference>
<feature type="region of interest" description="Disordered" evidence="6">
    <location>
        <begin position="1400"/>
        <end position="1421"/>
    </location>
</feature>
<keyword evidence="2 3" id="KW-0040">ANK repeat</keyword>
<dbReference type="Gene3D" id="2.40.180.10">
    <property type="entry name" value="Catalase core domain"/>
    <property type="match status" value="1"/>
</dbReference>
<organism evidence="8 9">
    <name type="scientific">Brachionus plicatilis</name>
    <name type="common">Marine rotifer</name>
    <name type="synonym">Brachionus muelleri</name>
    <dbReference type="NCBI Taxonomy" id="10195"/>
    <lineage>
        <taxon>Eukaryota</taxon>
        <taxon>Metazoa</taxon>
        <taxon>Spiralia</taxon>
        <taxon>Gnathifera</taxon>
        <taxon>Rotifera</taxon>
        <taxon>Eurotatoria</taxon>
        <taxon>Monogononta</taxon>
        <taxon>Pseudotrocha</taxon>
        <taxon>Ploima</taxon>
        <taxon>Brachionidae</taxon>
        <taxon>Brachionus</taxon>
    </lineage>
</organism>
<dbReference type="PROSITE" id="PS50088">
    <property type="entry name" value="ANK_REPEAT"/>
    <property type="match status" value="3"/>
</dbReference>
<dbReference type="SMART" id="SM00308">
    <property type="entry name" value="LH2"/>
    <property type="match status" value="1"/>
</dbReference>
<dbReference type="PROSITE" id="PS50297">
    <property type="entry name" value="ANK_REP_REGION"/>
    <property type="match status" value="3"/>
</dbReference>
<dbReference type="SUPFAM" id="SSF49723">
    <property type="entry name" value="Lipase/lipooxygenase domain (PLAT/LH2 domain)"/>
    <property type="match status" value="1"/>
</dbReference>
<keyword evidence="5" id="KW-0175">Coiled coil</keyword>
<dbReference type="InterPro" id="IPR001024">
    <property type="entry name" value="PLAT/LH2_dom"/>
</dbReference>
<evidence type="ECO:0000256" key="6">
    <source>
        <dbReference type="SAM" id="MobiDB-lite"/>
    </source>
</evidence>
<dbReference type="STRING" id="10195.A0A3M7P3F4"/>
<feature type="repeat" description="ANK" evidence="3">
    <location>
        <begin position="175"/>
        <end position="207"/>
    </location>
</feature>
<dbReference type="Pfam" id="PF00023">
    <property type="entry name" value="Ank"/>
    <property type="match status" value="1"/>
</dbReference>
<feature type="region of interest" description="Disordered" evidence="6">
    <location>
        <begin position="654"/>
        <end position="677"/>
    </location>
</feature>
<evidence type="ECO:0000256" key="3">
    <source>
        <dbReference type="PROSITE-ProRule" id="PRU00023"/>
    </source>
</evidence>
<feature type="domain" description="PLAT" evidence="7">
    <location>
        <begin position="491"/>
        <end position="609"/>
    </location>
</feature>
<comment type="caution">
    <text evidence="4">Lacks conserved residue(s) required for the propagation of feature annotation.</text>
</comment>
<evidence type="ECO:0000256" key="4">
    <source>
        <dbReference type="PROSITE-ProRule" id="PRU00152"/>
    </source>
</evidence>
<dbReference type="PANTHER" id="PTHR24193">
    <property type="entry name" value="ANKYRIN REPEAT PROTEIN"/>
    <property type="match status" value="1"/>
</dbReference>
<dbReference type="SMART" id="SM00248">
    <property type="entry name" value="ANK"/>
    <property type="match status" value="6"/>
</dbReference>
<gene>
    <name evidence="8" type="ORF">BpHYR1_023424</name>
</gene>
<dbReference type="InterPro" id="IPR036770">
    <property type="entry name" value="Ankyrin_rpt-contain_sf"/>
</dbReference>
<dbReference type="CDD" id="cd01756">
    <property type="entry name" value="PLAT_repeat"/>
    <property type="match status" value="1"/>
</dbReference>
<feature type="region of interest" description="Disordered" evidence="6">
    <location>
        <begin position="1"/>
        <end position="24"/>
    </location>
</feature>
<protein>
    <submittedName>
        <fullName evidence="8">Ankyrin repeat domain-containing 26-like</fullName>
    </submittedName>
</protein>
<dbReference type="PROSITE" id="PS50095">
    <property type="entry name" value="PLAT"/>
    <property type="match status" value="1"/>
</dbReference>
<dbReference type="InterPro" id="IPR002110">
    <property type="entry name" value="Ankyrin_rpt"/>
</dbReference>